<proteinExistence type="inferred from homology"/>
<keyword evidence="8 18" id="KW-0479">Metal-binding</keyword>
<reference evidence="22" key="1">
    <citation type="submission" date="2022-11" db="EMBL/GenBank/DDBJ databases">
        <authorList>
            <person name="Mo P."/>
        </authorList>
    </citation>
    <scope>NUCLEOTIDE SEQUENCE</scope>
    <source>
        <strain evidence="22">HUAS 11-8</strain>
    </source>
</reference>
<keyword evidence="23" id="KW-1185">Reference proteome</keyword>
<dbReference type="PROSITE" id="PS00078">
    <property type="entry name" value="COX2"/>
    <property type="match status" value="1"/>
</dbReference>
<keyword evidence="11 19" id="KW-1133">Transmembrane helix</keyword>
<dbReference type="Proteomes" id="UP001163203">
    <property type="component" value="Chromosome"/>
</dbReference>
<evidence type="ECO:0000256" key="2">
    <source>
        <dbReference type="ARBA" id="ARBA00007866"/>
    </source>
</evidence>
<dbReference type="SUPFAM" id="SSF46626">
    <property type="entry name" value="Cytochrome c"/>
    <property type="match status" value="1"/>
</dbReference>
<keyword evidence="4" id="KW-0813">Transport</keyword>
<organism evidence="22 23">
    <name type="scientific">Amycolatopsis cynarae</name>
    <dbReference type="NCBI Taxonomy" id="2995223"/>
    <lineage>
        <taxon>Bacteria</taxon>
        <taxon>Bacillati</taxon>
        <taxon>Actinomycetota</taxon>
        <taxon>Actinomycetes</taxon>
        <taxon>Pseudonocardiales</taxon>
        <taxon>Pseudonocardiaceae</taxon>
        <taxon>Amycolatopsis</taxon>
    </lineage>
</organism>
<comment type="subcellular location">
    <subcellularLocation>
        <location evidence="1">Membrane</location>
        <topology evidence="1">Multi-pass membrane protein</topology>
    </subcellularLocation>
</comment>
<dbReference type="InterPro" id="IPR034236">
    <property type="entry name" value="CuRO_CcO_Caa3_II"/>
</dbReference>
<evidence type="ECO:0000256" key="3">
    <source>
        <dbReference type="ARBA" id="ARBA00012949"/>
    </source>
</evidence>
<dbReference type="InterPro" id="IPR002429">
    <property type="entry name" value="CcO_II-like_C"/>
</dbReference>
<evidence type="ECO:0000256" key="6">
    <source>
        <dbReference type="ARBA" id="ARBA00022660"/>
    </source>
</evidence>
<keyword evidence="14 19" id="KW-0472">Membrane</keyword>
<feature type="transmembrane region" description="Helical" evidence="19">
    <location>
        <begin position="79"/>
        <end position="102"/>
    </location>
</feature>
<dbReference type="InterPro" id="IPR008972">
    <property type="entry name" value="Cupredoxin"/>
</dbReference>
<evidence type="ECO:0000256" key="13">
    <source>
        <dbReference type="ARBA" id="ARBA00023008"/>
    </source>
</evidence>
<dbReference type="PANTHER" id="PTHR22888:SF9">
    <property type="entry name" value="CYTOCHROME C OXIDASE SUBUNIT 2"/>
    <property type="match status" value="1"/>
</dbReference>
<evidence type="ECO:0000256" key="16">
    <source>
        <dbReference type="ARBA" id="ARBA00031399"/>
    </source>
</evidence>
<evidence type="ECO:0000256" key="9">
    <source>
        <dbReference type="ARBA" id="ARBA00022967"/>
    </source>
</evidence>
<dbReference type="Pfam" id="PF00116">
    <property type="entry name" value="COX2"/>
    <property type="match status" value="1"/>
</dbReference>
<dbReference type="InterPro" id="IPR045187">
    <property type="entry name" value="CcO_II"/>
</dbReference>
<evidence type="ECO:0000256" key="10">
    <source>
        <dbReference type="ARBA" id="ARBA00022982"/>
    </source>
</evidence>
<dbReference type="NCBIfam" id="TIGR02866">
    <property type="entry name" value="CoxB"/>
    <property type="match status" value="1"/>
</dbReference>
<evidence type="ECO:0000256" key="14">
    <source>
        <dbReference type="ARBA" id="ARBA00023136"/>
    </source>
</evidence>
<evidence type="ECO:0000256" key="18">
    <source>
        <dbReference type="PROSITE-ProRule" id="PRU00433"/>
    </source>
</evidence>
<protein>
    <recommendedName>
        <fullName evidence="3">cytochrome-c oxidase</fullName>
        <ecNumber evidence="3">7.1.1.9</ecNumber>
    </recommendedName>
    <alternativeName>
        <fullName evidence="16">Cytochrome aa3 subunit 2</fullName>
    </alternativeName>
</protein>
<comment type="catalytic activity">
    <reaction evidence="17">
        <text>4 Fe(II)-[cytochrome c] + O2 + 8 H(+)(in) = 4 Fe(III)-[cytochrome c] + 2 H2O + 4 H(+)(out)</text>
        <dbReference type="Rhea" id="RHEA:11436"/>
        <dbReference type="Rhea" id="RHEA-COMP:10350"/>
        <dbReference type="Rhea" id="RHEA-COMP:14399"/>
        <dbReference type="ChEBI" id="CHEBI:15377"/>
        <dbReference type="ChEBI" id="CHEBI:15378"/>
        <dbReference type="ChEBI" id="CHEBI:15379"/>
        <dbReference type="ChEBI" id="CHEBI:29033"/>
        <dbReference type="ChEBI" id="CHEBI:29034"/>
        <dbReference type="EC" id="7.1.1.9"/>
    </reaction>
</comment>
<dbReference type="InterPro" id="IPR036909">
    <property type="entry name" value="Cyt_c-like_dom_sf"/>
</dbReference>
<dbReference type="InterPro" id="IPR036257">
    <property type="entry name" value="Cyt_c_oxidase_su2_TM_sf"/>
</dbReference>
<evidence type="ECO:0000259" key="21">
    <source>
        <dbReference type="PROSITE" id="PS51007"/>
    </source>
</evidence>
<dbReference type="SUPFAM" id="SSF49503">
    <property type="entry name" value="Cupredoxins"/>
    <property type="match status" value="1"/>
</dbReference>
<evidence type="ECO:0000256" key="5">
    <source>
        <dbReference type="ARBA" id="ARBA00022617"/>
    </source>
</evidence>
<evidence type="ECO:0000256" key="11">
    <source>
        <dbReference type="ARBA" id="ARBA00022989"/>
    </source>
</evidence>
<evidence type="ECO:0000256" key="19">
    <source>
        <dbReference type="SAM" id="Phobius"/>
    </source>
</evidence>
<dbReference type="PROSITE" id="PS51257">
    <property type="entry name" value="PROKAR_LIPOPROTEIN"/>
    <property type="match status" value="1"/>
</dbReference>
<dbReference type="InterPro" id="IPR009056">
    <property type="entry name" value="Cyt_c-like_dom"/>
</dbReference>
<keyword evidence="10" id="KW-0249">Electron transport</keyword>
<evidence type="ECO:0000256" key="12">
    <source>
        <dbReference type="ARBA" id="ARBA00023004"/>
    </source>
</evidence>
<comment type="similarity">
    <text evidence="2">Belongs to the cytochrome c oxidase subunit 2 family.</text>
</comment>
<evidence type="ECO:0000313" key="22">
    <source>
        <dbReference type="EMBL" id="WAL69558.1"/>
    </source>
</evidence>
<keyword evidence="5 18" id="KW-0349">Heme</keyword>
<name>A0ABY7BD55_9PSEU</name>
<evidence type="ECO:0000256" key="4">
    <source>
        <dbReference type="ARBA" id="ARBA00022448"/>
    </source>
</evidence>
<dbReference type="Pfam" id="PF00034">
    <property type="entry name" value="Cytochrom_C"/>
    <property type="match status" value="1"/>
</dbReference>
<dbReference type="SUPFAM" id="SSF81464">
    <property type="entry name" value="Cytochrome c oxidase subunit II-like, transmembrane region"/>
    <property type="match status" value="1"/>
</dbReference>
<keyword evidence="13" id="KW-0186">Copper</keyword>
<dbReference type="PROSITE" id="PS50857">
    <property type="entry name" value="COX2_CUA"/>
    <property type="match status" value="1"/>
</dbReference>
<feature type="domain" description="Cytochrome c" evidence="21">
    <location>
        <begin position="243"/>
        <end position="334"/>
    </location>
</feature>
<evidence type="ECO:0000313" key="23">
    <source>
        <dbReference type="Proteomes" id="UP001163203"/>
    </source>
</evidence>
<accession>A0ABY7BD55</accession>
<keyword evidence="6" id="KW-0679">Respiratory chain</keyword>
<evidence type="ECO:0000256" key="8">
    <source>
        <dbReference type="ARBA" id="ARBA00022723"/>
    </source>
</evidence>
<dbReference type="PROSITE" id="PS51007">
    <property type="entry name" value="CYTC"/>
    <property type="match status" value="1"/>
</dbReference>
<comment type="function">
    <text evidence="15">Subunits I and II form the functional core of the enzyme complex. Electrons originating in cytochrome c are transferred via heme a and Cu(A) to the binuclear center formed by heme a3 and Cu(B).</text>
</comment>
<sequence length="334" mass="35016">MKALPPARLWPVLLPVLALAGCSGGSSNALDPAGPGARRIAGLWWLLFWISVVVFVIVLTLLGWAVLRRKRGGAVHGGDATGFVVVMGVVLPFLVLVGTYAAGLSDLGSLREPPAAAAGPAPVTVDVVGHQWWWEVRYPGTGAVTANEIHIPVGTPVQVRLSTDDVLHSFWVPELMPKTDLIAGRTNTTWIRADRPGDFRGLCAEYCGMQHANMEFVVVAQPAPEYDAWLVRTAAPAPAPANAAAQRGLQVFEQVGCASCHTIRGTAANGKVGPDLSAIGSRWSIGAGAAPNTPGSMGGWIANSQTLKPGNAMPPQPVPATDLPDVIAYLQSLK</sequence>
<evidence type="ECO:0000256" key="7">
    <source>
        <dbReference type="ARBA" id="ARBA00022692"/>
    </source>
</evidence>
<dbReference type="InterPro" id="IPR001505">
    <property type="entry name" value="Copper_CuA"/>
</dbReference>
<dbReference type="InterPro" id="IPR014222">
    <property type="entry name" value="Cyt_c_oxidase_su2"/>
</dbReference>
<keyword evidence="12 18" id="KW-0408">Iron</keyword>
<gene>
    <name evidence="22" type="primary">coxB</name>
    <name evidence="22" type="ORF">ORV05_17870</name>
</gene>
<dbReference type="PANTHER" id="PTHR22888">
    <property type="entry name" value="CYTOCHROME C OXIDASE, SUBUNIT II"/>
    <property type="match status" value="1"/>
</dbReference>
<feature type="domain" description="Cytochrome oxidase subunit II copper A binding" evidence="20">
    <location>
        <begin position="120"/>
        <end position="232"/>
    </location>
</feature>
<dbReference type="Gene3D" id="2.60.40.420">
    <property type="entry name" value="Cupredoxins - blue copper proteins"/>
    <property type="match status" value="1"/>
</dbReference>
<dbReference type="EMBL" id="CP113836">
    <property type="protein sequence ID" value="WAL69558.1"/>
    <property type="molecule type" value="Genomic_DNA"/>
</dbReference>
<dbReference type="CDD" id="cd04213">
    <property type="entry name" value="CuRO_CcO_Caa3_II"/>
    <property type="match status" value="1"/>
</dbReference>
<evidence type="ECO:0000259" key="20">
    <source>
        <dbReference type="PROSITE" id="PS50857"/>
    </source>
</evidence>
<feature type="transmembrane region" description="Helical" evidence="19">
    <location>
        <begin position="45"/>
        <end position="67"/>
    </location>
</feature>
<evidence type="ECO:0000256" key="15">
    <source>
        <dbReference type="ARBA" id="ARBA00024688"/>
    </source>
</evidence>
<evidence type="ECO:0000256" key="1">
    <source>
        <dbReference type="ARBA" id="ARBA00004141"/>
    </source>
</evidence>
<dbReference type="Gene3D" id="1.10.287.90">
    <property type="match status" value="1"/>
</dbReference>
<dbReference type="EC" id="7.1.1.9" evidence="3"/>
<keyword evidence="9" id="KW-1278">Translocase</keyword>
<keyword evidence="7 19" id="KW-0812">Transmembrane</keyword>
<evidence type="ECO:0000256" key="17">
    <source>
        <dbReference type="ARBA" id="ARBA00047816"/>
    </source>
</evidence>
<dbReference type="RefSeq" id="WP_268759643.1">
    <property type="nucleotide sequence ID" value="NZ_CP113836.1"/>
</dbReference>